<protein>
    <submittedName>
        <fullName evidence="2">Uncharacterized protein</fullName>
    </submittedName>
</protein>
<feature type="compositionally biased region" description="Low complexity" evidence="1">
    <location>
        <begin position="412"/>
        <end position="422"/>
    </location>
</feature>
<organism evidence="2 3">
    <name type="scientific">Coniophora puteana (strain RWD-64-598)</name>
    <name type="common">Brown rot fungus</name>
    <dbReference type="NCBI Taxonomy" id="741705"/>
    <lineage>
        <taxon>Eukaryota</taxon>
        <taxon>Fungi</taxon>
        <taxon>Dikarya</taxon>
        <taxon>Basidiomycota</taxon>
        <taxon>Agaricomycotina</taxon>
        <taxon>Agaricomycetes</taxon>
        <taxon>Agaricomycetidae</taxon>
        <taxon>Boletales</taxon>
        <taxon>Coniophorineae</taxon>
        <taxon>Coniophoraceae</taxon>
        <taxon>Coniophora</taxon>
    </lineage>
</organism>
<accession>A0A5M3M8A9</accession>
<dbReference type="RefSeq" id="XP_007774686.1">
    <property type="nucleotide sequence ID" value="XM_007776496.1"/>
</dbReference>
<feature type="region of interest" description="Disordered" evidence="1">
    <location>
        <begin position="197"/>
        <end position="217"/>
    </location>
</feature>
<dbReference type="EMBL" id="JH711589">
    <property type="protein sequence ID" value="EIW75277.1"/>
    <property type="molecule type" value="Genomic_DNA"/>
</dbReference>
<feature type="region of interest" description="Disordered" evidence="1">
    <location>
        <begin position="231"/>
        <end position="250"/>
    </location>
</feature>
<evidence type="ECO:0000313" key="2">
    <source>
        <dbReference type="EMBL" id="EIW75277.1"/>
    </source>
</evidence>
<feature type="compositionally biased region" description="Basic and acidic residues" evidence="1">
    <location>
        <begin position="456"/>
        <end position="466"/>
    </location>
</feature>
<feature type="compositionally biased region" description="Basic residues" evidence="1">
    <location>
        <begin position="434"/>
        <end position="446"/>
    </location>
</feature>
<feature type="compositionally biased region" description="Polar residues" evidence="1">
    <location>
        <begin position="541"/>
        <end position="553"/>
    </location>
</feature>
<dbReference type="AlphaFoldDB" id="A0A5M3M8A9"/>
<dbReference type="GeneID" id="19209618"/>
<feature type="compositionally biased region" description="Low complexity" evidence="1">
    <location>
        <begin position="474"/>
        <end position="490"/>
    </location>
</feature>
<sequence>MEQLYDPLFDTLDAVVPHLPVDLSMLSFDMYTLPSDTSDTADFFSLPGLDLDDATYLSLLADLRSDVLSTSANPFPLSFSALGPPDANETTESSSSYTSSSPTSSSAYGTALSTTPPTSIHQTIPLPPVEAEELTCLDVSSTPAGTSNHSQAFPGVVLEPRIIHAASHPSTLSTAPHKTANFSVYQADPAPRAIPPTTVPTQTMWRPTPPSRQIKEPSQTLVNVVPTGRPGEYTSLPEPQRTKGFIPSPETTREGKAELVLLPKLSDKWASRESCNAETPTKFDPYLPERECWNSYGLRIHAIGQCIIKQNPPAVGDAELDQLLRMVVKRVVELLAEIDPINHGKLSAENQTNDVQTSSTVDPTQHVTGVIDKRIASLLTKTSPSGILGSVEGSPDARCEIAQDLPAPIAPVPSTSTSSPVIDGGKMQNQQAGSRRKKGPTKSSLKRSREDDEDALSAHRGEESKQKRIKTTNASTASAAAPAQPAVSSAGHSPSTIGEDSVGRRTYPYPSTSSSSSGNQGWDQGARNASAAHMQPRTMPEQINSVPPTSSSGHRGYYQYPRPDYRAPPPLTSTSNTTNVARNEAPYHAHHYPNPPTYYGNPDPMGYGYAAPRYNHPGPQGHGHPSSSRGFQR</sequence>
<comment type="caution">
    <text evidence="2">The sequence shown here is derived from an EMBL/GenBank/DDBJ whole genome shotgun (WGS) entry which is preliminary data.</text>
</comment>
<feature type="compositionally biased region" description="Polar residues" evidence="1">
    <location>
        <begin position="107"/>
        <end position="122"/>
    </location>
</feature>
<proteinExistence type="predicted"/>
<keyword evidence="3" id="KW-1185">Reference proteome</keyword>
<feature type="region of interest" description="Disordered" evidence="1">
    <location>
        <begin position="405"/>
        <end position="633"/>
    </location>
</feature>
<name>A0A5M3M8A9_CONPW</name>
<dbReference type="Proteomes" id="UP000053558">
    <property type="component" value="Unassembled WGS sequence"/>
</dbReference>
<feature type="region of interest" description="Disordered" evidence="1">
    <location>
        <begin position="79"/>
        <end position="124"/>
    </location>
</feature>
<feature type="compositionally biased region" description="Low complexity" evidence="1">
    <location>
        <begin position="504"/>
        <end position="517"/>
    </location>
</feature>
<dbReference type="KEGG" id="cput:CONPUDRAFT_77508"/>
<reference evidence="3" key="1">
    <citation type="journal article" date="2012" name="Science">
        <title>The Paleozoic origin of enzymatic lignin decomposition reconstructed from 31 fungal genomes.</title>
        <authorList>
            <person name="Floudas D."/>
            <person name="Binder M."/>
            <person name="Riley R."/>
            <person name="Barry K."/>
            <person name="Blanchette R.A."/>
            <person name="Henrissat B."/>
            <person name="Martinez A.T."/>
            <person name="Otillar R."/>
            <person name="Spatafora J.W."/>
            <person name="Yadav J.S."/>
            <person name="Aerts A."/>
            <person name="Benoit I."/>
            <person name="Boyd A."/>
            <person name="Carlson A."/>
            <person name="Copeland A."/>
            <person name="Coutinho P.M."/>
            <person name="de Vries R.P."/>
            <person name="Ferreira P."/>
            <person name="Findley K."/>
            <person name="Foster B."/>
            <person name="Gaskell J."/>
            <person name="Glotzer D."/>
            <person name="Gorecki P."/>
            <person name="Heitman J."/>
            <person name="Hesse C."/>
            <person name="Hori C."/>
            <person name="Igarashi K."/>
            <person name="Jurgens J.A."/>
            <person name="Kallen N."/>
            <person name="Kersten P."/>
            <person name="Kohler A."/>
            <person name="Kuees U."/>
            <person name="Kumar T.K.A."/>
            <person name="Kuo A."/>
            <person name="LaButti K."/>
            <person name="Larrondo L.F."/>
            <person name="Lindquist E."/>
            <person name="Ling A."/>
            <person name="Lombard V."/>
            <person name="Lucas S."/>
            <person name="Lundell T."/>
            <person name="Martin R."/>
            <person name="McLaughlin D.J."/>
            <person name="Morgenstern I."/>
            <person name="Morin E."/>
            <person name="Murat C."/>
            <person name="Nagy L.G."/>
            <person name="Nolan M."/>
            <person name="Ohm R.A."/>
            <person name="Patyshakuliyeva A."/>
            <person name="Rokas A."/>
            <person name="Ruiz-Duenas F.J."/>
            <person name="Sabat G."/>
            <person name="Salamov A."/>
            <person name="Samejima M."/>
            <person name="Schmutz J."/>
            <person name="Slot J.C."/>
            <person name="St John F."/>
            <person name="Stenlid J."/>
            <person name="Sun H."/>
            <person name="Sun S."/>
            <person name="Syed K."/>
            <person name="Tsang A."/>
            <person name="Wiebenga A."/>
            <person name="Young D."/>
            <person name="Pisabarro A."/>
            <person name="Eastwood D.C."/>
            <person name="Martin F."/>
            <person name="Cullen D."/>
            <person name="Grigoriev I.V."/>
            <person name="Hibbett D.S."/>
        </authorList>
    </citation>
    <scope>NUCLEOTIDE SEQUENCE [LARGE SCALE GENOMIC DNA]</scope>
    <source>
        <strain evidence="3">RWD-64-598 SS2</strain>
    </source>
</reference>
<evidence type="ECO:0000313" key="3">
    <source>
        <dbReference type="Proteomes" id="UP000053558"/>
    </source>
</evidence>
<gene>
    <name evidence="2" type="ORF">CONPUDRAFT_77508</name>
</gene>
<evidence type="ECO:0000256" key="1">
    <source>
        <dbReference type="SAM" id="MobiDB-lite"/>
    </source>
</evidence>
<feature type="compositionally biased region" description="Low complexity" evidence="1">
    <location>
        <begin position="90"/>
        <end position="106"/>
    </location>
</feature>